<keyword evidence="3" id="KW-0378">Hydrolase</keyword>
<dbReference type="Pfam" id="PF00149">
    <property type="entry name" value="Metallophos"/>
    <property type="match status" value="1"/>
</dbReference>
<evidence type="ECO:0000259" key="6">
    <source>
        <dbReference type="Pfam" id="PF00149"/>
    </source>
</evidence>
<keyword evidence="4" id="KW-0472">Membrane</keyword>
<evidence type="ECO:0000313" key="8">
    <source>
        <dbReference type="EMBL" id="MVT12350.1"/>
    </source>
</evidence>
<keyword evidence="2 5" id="KW-0732">Signal</keyword>
<dbReference type="Gene3D" id="3.60.21.10">
    <property type="match status" value="1"/>
</dbReference>
<comment type="subcellular location">
    <subcellularLocation>
        <location evidence="1">Membrane</location>
    </subcellularLocation>
</comment>
<dbReference type="AlphaFoldDB" id="A0A7K1UDJ9"/>
<dbReference type="RefSeq" id="WP_157309770.1">
    <property type="nucleotide sequence ID" value="NZ_WRXN01000023.1"/>
</dbReference>
<proteinExistence type="predicted"/>
<gene>
    <name evidence="8" type="ORF">GO493_29115</name>
</gene>
<dbReference type="InterPro" id="IPR051558">
    <property type="entry name" value="Metallophosphoesterase_PAP"/>
</dbReference>
<dbReference type="InterPro" id="IPR000184">
    <property type="entry name" value="Bac_surfAg_D15"/>
</dbReference>
<feature type="chain" id="PRO_5029782331" evidence="5">
    <location>
        <begin position="24"/>
        <end position="1221"/>
    </location>
</feature>
<evidence type="ECO:0000313" key="9">
    <source>
        <dbReference type="Proteomes" id="UP000461730"/>
    </source>
</evidence>
<dbReference type="Pfam" id="PF01103">
    <property type="entry name" value="Omp85"/>
    <property type="match status" value="1"/>
</dbReference>
<dbReference type="SUPFAM" id="SSF56300">
    <property type="entry name" value="Metallo-dependent phosphatases"/>
    <property type="match status" value="1"/>
</dbReference>
<dbReference type="GO" id="GO:0019867">
    <property type="term" value="C:outer membrane"/>
    <property type="evidence" value="ECO:0007669"/>
    <property type="project" value="InterPro"/>
</dbReference>
<evidence type="ECO:0000256" key="2">
    <source>
        <dbReference type="ARBA" id="ARBA00022729"/>
    </source>
</evidence>
<evidence type="ECO:0000256" key="1">
    <source>
        <dbReference type="ARBA" id="ARBA00004370"/>
    </source>
</evidence>
<feature type="signal peptide" evidence="5">
    <location>
        <begin position="1"/>
        <end position="23"/>
    </location>
</feature>
<feature type="domain" description="Bacterial surface antigen (D15)" evidence="7">
    <location>
        <begin position="964"/>
        <end position="1187"/>
    </location>
</feature>
<name>A0A7K1UDJ9_9BACT</name>
<dbReference type="Gene3D" id="2.40.160.50">
    <property type="entry name" value="membrane protein fhac: a member of the omp85/tpsb transporter family"/>
    <property type="match status" value="1"/>
</dbReference>
<keyword evidence="9" id="KW-1185">Reference proteome</keyword>
<dbReference type="EMBL" id="WRXN01000023">
    <property type="protein sequence ID" value="MVT12350.1"/>
    <property type="molecule type" value="Genomic_DNA"/>
</dbReference>
<sequence length="1221" mass="138523">MKSILPRIGHLLPFLLLPFLSQAQTDSIARRIILIGDAGELHQDGHNPVIDAVKQRFNLQDPRTTVLFLGDNIYPAGMPDAGARRYDEARQIIDYQVNLLRNTAAQGIFIPGNHDWKKSRPDGWQTVVNQQQYIDSLQLPNVSFLPKDGCPGPIEVPIDQNTTLIVMDTEWWLFPYLKPGPESSCDFKTKEDVLTELSDIVSRNRNKLLIFASHHPFRSYSIHGGYYTIKQHIFPFTDLKKGLYIPLPVLGSIYPLTRGVFGTPEDIPNPHYQAMIKGVEAAFRPHGPAIFVSGHDHTLQLIKDQQNYYVISGSGAKETRVKKGSKSLFASNENGYSALEISNTGHVSVQYYTVGHADAPVYAQQLFSIQDVKSSAIENAGLPASQLPPTVTMPADSQYAGKSGFHYWLLGRNYRNVWSTPLNFPVMDMQKEKGGLKVLKRGGGMQTLSLRLEDKEGNEWVIRSMKKYPDKAVPEALRETVAKDVVQDQISASNPYAPLVVASLAESAGVHHTNPTFMYVPKDTSLGIYSNVYGNDVYLFEEREPDIKGKSLNTVKLLEQLHGDNDNTVNQPEVLRARLLDWLIADWDRHDDQWRWGVEKNKKEKTKSYYPIPRDRDQAFFINEGAIPRIASRKWAMPNIQGFRPKIRYIQGQNPTAQPFDRSFMNELNEQQWKEIAHTFVTTMTDTVLASAVERFPDTIKAMVGARTYNTLKARREILEEESLKFYRFISKHVEITGSKKRELFSIERLPEGRLSVTVNKIDKQGEIEQVIYNRIFDPKVTKEVRLFGFGGGDRYIIKGDNRTPVRMRIIGGSDKDTYIDSSDVRAGHRIKIYDLSNSQDTFLLGGHERKIISSDPANIRYERTPFRFIYDKLMPLASAGFNQDDGLSLGLGFQYTTQGFRKRPFASRQSLIVGHALATEAWQFKYLGEFTDVIGKTDLVMSASAKAPNNTINFFGFGNETVFDKSKTIRYYRTRFSLFNVEPLLRSKLSPDVSLLYGPSFTYYSLDKDETEDRIITDFAHNGLDSLSVFESKSYAGFRVALQIDTRDNELMPTRGIFWNTSAFANQGLNQDKRHYLQLQTDMSIYASFHAPTNVVFVTRFGGGLLRGGYEYFQALTLGGIQNLRGYRNYRFSGNGMVYNNTELRVKLFEFRSYLFPATVGLLAFNDVGRVWYKGESSSAWHDGYGGGLFFTPINMFVLTATVGRSEEGVLPYITFGFRF</sequence>
<reference evidence="8 9" key="1">
    <citation type="submission" date="2019-12" db="EMBL/GenBank/DDBJ databases">
        <title>Chitinophaga sp. strain ysch24 (GDMCC 1.1355), whole genome shotgun sequence.</title>
        <authorList>
            <person name="Zhang X."/>
        </authorList>
    </citation>
    <scope>NUCLEOTIDE SEQUENCE [LARGE SCALE GENOMIC DNA]</scope>
    <source>
        <strain evidence="9">ysch24</strain>
    </source>
</reference>
<accession>A0A7K1UDJ9</accession>
<protein>
    <submittedName>
        <fullName evidence="8">BamA/TamA family outer membrane protein</fullName>
    </submittedName>
</protein>
<evidence type="ECO:0000256" key="4">
    <source>
        <dbReference type="ARBA" id="ARBA00023136"/>
    </source>
</evidence>
<dbReference type="PANTHER" id="PTHR10161:SF14">
    <property type="entry name" value="TARTRATE-RESISTANT ACID PHOSPHATASE TYPE 5"/>
    <property type="match status" value="1"/>
</dbReference>
<comment type="caution">
    <text evidence="8">The sequence shown here is derived from an EMBL/GenBank/DDBJ whole genome shotgun (WGS) entry which is preliminary data.</text>
</comment>
<dbReference type="PANTHER" id="PTHR10161">
    <property type="entry name" value="TARTRATE-RESISTANT ACID PHOSPHATASE TYPE 5"/>
    <property type="match status" value="1"/>
</dbReference>
<feature type="domain" description="Calcineurin-like phosphoesterase" evidence="6">
    <location>
        <begin position="31"/>
        <end position="230"/>
    </location>
</feature>
<organism evidence="8 9">
    <name type="scientific">Chitinophaga tropicalis</name>
    <dbReference type="NCBI Taxonomy" id="2683588"/>
    <lineage>
        <taxon>Bacteria</taxon>
        <taxon>Pseudomonadati</taxon>
        <taxon>Bacteroidota</taxon>
        <taxon>Chitinophagia</taxon>
        <taxon>Chitinophagales</taxon>
        <taxon>Chitinophagaceae</taxon>
        <taxon>Chitinophaga</taxon>
    </lineage>
</organism>
<dbReference type="Proteomes" id="UP000461730">
    <property type="component" value="Unassembled WGS sequence"/>
</dbReference>
<dbReference type="InterPro" id="IPR004843">
    <property type="entry name" value="Calcineurin-like_PHP"/>
</dbReference>
<evidence type="ECO:0000256" key="5">
    <source>
        <dbReference type="SAM" id="SignalP"/>
    </source>
</evidence>
<evidence type="ECO:0000256" key="3">
    <source>
        <dbReference type="ARBA" id="ARBA00022801"/>
    </source>
</evidence>
<evidence type="ECO:0000259" key="7">
    <source>
        <dbReference type="Pfam" id="PF01103"/>
    </source>
</evidence>
<dbReference type="InterPro" id="IPR029052">
    <property type="entry name" value="Metallo-depent_PP-like"/>
</dbReference>
<dbReference type="GO" id="GO:0016787">
    <property type="term" value="F:hydrolase activity"/>
    <property type="evidence" value="ECO:0007669"/>
    <property type="project" value="UniProtKB-KW"/>
</dbReference>